<evidence type="ECO:0000256" key="1">
    <source>
        <dbReference type="ARBA" id="ARBA00004502"/>
    </source>
</evidence>
<dbReference type="SUPFAM" id="SSF109775">
    <property type="entry name" value="Mannose-6-phosphate receptor binding protein 1 (Tip47), C-terminal domain"/>
    <property type="match status" value="1"/>
</dbReference>
<comment type="subcellular location">
    <subcellularLocation>
        <location evidence="1">Lipid droplet</location>
    </subcellularLocation>
</comment>
<reference evidence="5 6" key="1">
    <citation type="journal article" date="2022" name="Allergy">
        <title>Genome assembly and annotation of Periplaneta americana reveal a comprehensive cockroach allergen profile.</title>
        <authorList>
            <person name="Wang L."/>
            <person name="Xiong Q."/>
            <person name="Saelim N."/>
            <person name="Wang L."/>
            <person name="Nong W."/>
            <person name="Wan A.T."/>
            <person name="Shi M."/>
            <person name="Liu X."/>
            <person name="Cao Q."/>
            <person name="Hui J.H.L."/>
            <person name="Sookrung N."/>
            <person name="Leung T.F."/>
            <person name="Tungtrongchitr A."/>
            <person name="Tsui S.K.W."/>
        </authorList>
    </citation>
    <scope>NUCLEOTIDE SEQUENCE [LARGE SCALE GENOMIC DNA]</scope>
    <source>
        <strain evidence="5">PWHHKU_190912</strain>
    </source>
</reference>
<dbReference type="Proteomes" id="UP001148838">
    <property type="component" value="Unassembled WGS sequence"/>
</dbReference>
<evidence type="ECO:0000313" key="5">
    <source>
        <dbReference type="EMBL" id="KAJ4452017.1"/>
    </source>
</evidence>
<dbReference type="InterPro" id="IPR004279">
    <property type="entry name" value="Perilipin"/>
</dbReference>
<comment type="caution">
    <text evidence="5">The sequence shown here is derived from an EMBL/GenBank/DDBJ whole genome shotgun (WGS) entry which is preliminary data.</text>
</comment>
<accession>A0ABQ8U137</accession>
<evidence type="ECO:0000256" key="2">
    <source>
        <dbReference type="ARBA" id="ARBA00006311"/>
    </source>
</evidence>
<dbReference type="Gene3D" id="1.20.120.340">
    <property type="entry name" value="Flagellar protein FliS"/>
    <property type="match status" value="1"/>
</dbReference>
<dbReference type="PIRSF" id="PIRSF036881">
    <property type="entry name" value="PAT"/>
    <property type="match status" value="1"/>
</dbReference>
<comment type="similarity">
    <text evidence="2 4">Belongs to the perilipin family.</text>
</comment>
<proteinExistence type="inferred from homology"/>
<dbReference type="PANTHER" id="PTHR14024:SF49">
    <property type="entry name" value="LIPID STORAGE DROPLETS SURFACE-BINDING PROTEIN 1"/>
    <property type="match status" value="1"/>
</dbReference>
<keyword evidence="6" id="KW-1185">Reference proteome</keyword>
<gene>
    <name evidence="5" type="ORF">ANN_03531</name>
</gene>
<protein>
    <recommendedName>
        <fullName evidence="7">Lipid storage droplets surface-binding protein 1</fullName>
    </recommendedName>
</protein>
<evidence type="ECO:0000256" key="4">
    <source>
        <dbReference type="PIRNR" id="PIRNR036881"/>
    </source>
</evidence>
<organism evidence="5 6">
    <name type="scientific">Periplaneta americana</name>
    <name type="common">American cockroach</name>
    <name type="synonym">Blatta americana</name>
    <dbReference type="NCBI Taxonomy" id="6978"/>
    <lineage>
        <taxon>Eukaryota</taxon>
        <taxon>Metazoa</taxon>
        <taxon>Ecdysozoa</taxon>
        <taxon>Arthropoda</taxon>
        <taxon>Hexapoda</taxon>
        <taxon>Insecta</taxon>
        <taxon>Pterygota</taxon>
        <taxon>Neoptera</taxon>
        <taxon>Polyneoptera</taxon>
        <taxon>Dictyoptera</taxon>
        <taxon>Blattodea</taxon>
        <taxon>Blattoidea</taxon>
        <taxon>Blattidae</taxon>
        <taxon>Blattinae</taxon>
        <taxon>Periplaneta</taxon>
    </lineage>
</organism>
<dbReference type="Pfam" id="PF03036">
    <property type="entry name" value="Perilipin"/>
    <property type="match status" value="2"/>
</dbReference>
<evidence type="ECO:0000256" key="3">
    <source>
        <dbReference type="ARBA" id="ARBA00022677"/>
    </source>
</evidence>
<evidence type="ECO:0008006" key="7">
    <source>
        <dbReference type="Google" id="ProtNLM"/>
    </source>
</evidence>
<keyword evidence="3" id="KW-0551">Lipid droplet</keyword>
<sequence length="393" mass="44417">MSERHQFPQLVSVTRISKLPIVETSWHIANDIYSRIKKSNSLVGWGLDTAESSVQAALEHTLPAVVVLEKPIALIDSLLCKSLDLVEERVPVVTLPPELIYENTKGYVASTIVQPVLKRAGSVKQFGLNQANSAVMRFDNALSVADKYVDQYLPGTSPEENHEVNNLADKNNKALQTIHRVDRFSRKLQRRLTQHTVAEIKAFRHYSEDALRFVLYTAELLAKDPKALKEKAAALWEELSKDEPENQTRPENLEQLTVMVTRELARRVVHMVNYSRAGLATLPHTISQSLHLAADYCNQLADTIFKTAHLDGAKDVAIAQARTQVNKIQAILKEINSYTSQLLVKHDVTDLHEEDEWEDQRDVEETSLTDKILEAEQAICLNHDDDDDDEDEM</sequence>
<name>A0ABQ8U137_PERAM</name>
<dbReference type="PANTHER" id="PTHR14024">
    <property type="entry name" value="PERILIPIN"/>
    <property type="match status" value="1"/>
</dbReference>
<evidence type="ECO:0000313" key="6">
    <source>
        <dbReference type="Proteomes" id="UP001148838"/>
    </source>
</evidence>
<dbReference type="EMBL" id="JAJSOF020000001">
    <property type="protein sequence ID" value="KAJ4452017.1"/>
    <property type="molecule type" value="Genomic_DNA"/>
</dbReference>